<gene>
    <name evidence="2" type="ORF">ACFP81_03095</name>
</gene>
<proteinExistence type="predicted"/>
<evidence type="ECO:0000313" key="2">
    <source>
        <dbReference type="EMBL" id="MFC6591116.1"/>
    </source>
</evidence>
<accession>A0ABW1YA32</accession>
<dbReference type="Pfam" id="PF05768">
    <property type="entry name" value="Glrx-like"/>
    <property type="match status" value="1"/>
</dbReference>
<comment type="caution">
    <text evidence="2">The sequence shown here is derived from an EMBL/GenBank/DDBJ whole genome shotgun (WGS) entry which is preliminary data.</text>
</comment>
<evidence type="ECO:0000256" key="1">
    <source>
        <dbReference type="SAM" id="MobiDB-lite"/>
    </source>
</evidence>
<sequence>MSLPPLRLYTRAGCCLCERAEQTLDALGWEYEAIDLESDSAGPELLERWRTEIPVLVHAGSGEPLLSGILSRSRLAALKLRLLKEGRKAKAADTRAGNVSEPGSKPLP</sequence>
<feature type="region of interest" description="Disordered" evidence="1">
    <location>
        <begin position="86"/>
        <end position="108"/>
    </location>
</feature>
<dbReference type="SUPFAM" id="SSF52833">
    <property type="entry name" value="Thioredoxin-like"/>
    <property type="match status" value="1"/>
</dbReference>
<dbReference type="Gene3D" id="3.40.30.10">
    <property type="entry name" value="Glutaredoxin"/>
    <property type="match status" value="1"/>
</dbReference>
<reference evidence="3" key="1">
    <citation type="journal article" date="2019" name="Int. J. Syst. Evol. Microbiol.">
        <title>The Global Catalogue of Microorganisms (GCM) 10K type strain sequencing project: providing services to taxonomists for standard genome sequencing and annotation.</title>
        <authorList>
            <consortium name="The Broad Institute Genomics Platform"/>
            <consortium name="The Broad Institute Genome Sequencing Center for Infectious Disease"/>
            <person name="Wu L."/>
            <person name="Ma J."/>
        </authorList>
    </citation>
    <scope>NUCLEOTIDE SEQUENCE [LARGE SCALE GENOMIC DNA]</scope>
    <source>
        <strain evidence="3">CGMCC 1.15772</strain>
    </source>
</reference>
<organism evidence="2 3">
    <name type="scientific">Deinococcus lacus</name>
    <dbReference type="NCBI Taxonomy" id="392561"/>
    <lineage>
        <taxon>Bacteria</taxon>
        <taxon>Thermotogati</taxon>
        <taxon>Deinococcota</taxon>
        <taxon>Deinococci</taxon>
        <taxon>Deinococcales</taxon>
        <taxon>Deinococcaceae</taxon>
        <taxon>Deinococcus</taxon>
    </lineage>
</organism>
<dbReference type="InterPro" id="IPR008554">
    <property type="entry name" value="Glutaredoxin-like"/>
</dbReference>
<evidence type="ECO:0000313" key="3">
    <source>
        <dbReference type="Proteomes" id="UP001596297"/>
    </source>
</evidence>
<keyword evidence="3" id="KW-1185">Reference proteome</keyword>
<name>A0ABW1YA32_9DEIO</name>
<dbReference type="Proteomes" id="UP001596297">
    <property type="component" value="Unassembled WGS sequence"/>
</dbReference>
<protein>
    <submittedName>
        <fullName evidence="2">Glutaredoxin family protein</fullName>
    </submittedName>
</protein>
<dbReference type="RefSeq" id="WP_380082123.1">
    <property type="nucleotide sequence ID" value="NZ_JBHSWD010000001.1"/>
</dbReference>
<dbReference type="InterPro" id="IPR036249">
    <property type="entry name" value="Thioredoxin-like_sf"/>
</dbReference>
<dbReference type="EMBL" id="JBHSWD010000001">
    <property type="protein sequence ID" value="MFC6591116.1"/>
    <property type="molecule type" value="Genomic_DNA"/>
</dbReference>
<dbReference type="PROSITE" id="PS51354">
    <property type="entry name" value="GLUTAREDOXIN_2"/>
    <property type="match status" value="1"/>
</dbReference>